<evidence type="ECO:0000256" key="1">
    <source>
        <dbReference type="SAM" id="SignalP"/>
    </source>
</evidence>
<evidence type="ECO:0000313" key="2">
    <source>
        <dbReference type="EMBL" id="PZO42385.1"/>
    </source>
</evidence>
<comment type="caution">
    <text evidence="2">The sequence shown here is derived from an EMBL/GenBank/DDBJ whole genome shotgun (WGS) entry which is preliminary data.</text>
</comment>
<dbReference type="AlphaFoldDB" id="A0A2W4Y618"/>
<reference evidence="2 3" key="2">
    <citation type="submission" date="2018-06" db="EMBL/GenBank/DDBJ databases">
        <title>Metagenomic assembly of (sub)arctic Cyanobacteria and their associated microbiome from non-axenic cultures.</title>
        <authorList>
            <person name="Baurain D."/>
        </authorList>
    </citation>
    <scope>NUCLEOTIDE SEQUENCE [LARGE SCALE GENOMIC DNA]</scope>
    <source>
        <strain evidence="2">ULC066bin1</strain>
    </source>
</reference>
<accession>A0A2W4Y618</accession>
<evidence type="ECO:0000313" key="3">
    <source>
        <dbReference type="Proteomes" id="UP000249467"/>
    </source>
</evidence>
<dbReference type="EMBL" id="QBML01000007">
    <property type="protein sequence ID" value="PZO42385.1"/>
    <property type="molecule type" value="Genomic_DNA"/>
</dbReference>
<reference evidence="2 3" key="1">
    <citation type="submission" date="2018-04" db="EMBL/GenBank/DDBJ databases">
        <authorList>
            <person name="Go L.Y."/>
            <person name="Mitchell J.A."/>
        </authorList>
    </citation>
    <scope>NUCLEOTIDE SEQUENCE [LARGE SCALE GENOMIC DNA]</scope>
    <source>
        <strain evidence="2">ULC066bin1</strain>
    </source>
</reference>
<dbReference type="Gene3D" id="2.30.30.40">
    <property type="entry name" value="SH3 Domains"/>
    <property type="match status" value="1"/>
</dbReference>
<feature type="signal peptide" evidence="1">
    <location>
        <begin position="1"/>
        <end position="20"/>
    </location>
</feature>
<proteinExistence type="predicted"/>
<organism evidence="2 3">
    <name type="scientific">Pseudanabaena frigida</name>
    <dbReference type="NCBI Taxonomy" id="945775"/>
    <lineage>
        <taxon>Bacteria</taxon>
        <taxon>Bacillati</taxon>
        <taxon>Cyanobacteriota</taxon>
        <taxon>Cyanophyceae</taxon>
        <taxon>Pseudanabaenales</taxon>
        <taxon>Pseudanabaenaceae</taxon>
        <taxon>Pseudanabaena</taxon>
    </lineage>
</organism>
<gene>
    <name evidence="2" type="ORF">DCF19_07285</name>
</gene>
<protein>
    <submittedName>
        <fullName evidence="2">Uncharacterized protein</fullName>
    </submittedName>
</protein>
<feature type="chain" id="PRO_5015903964" evidence="1">
    <location>
        <begin position="21"/>
        <end position="129"/>
    </location>
</feature>
<dbReference type="Proteomes" id="UP000249467">
    <property type="component" value="Unassembled WGS sequence"/>
</dbReference>
<keyword evidence="1" id="KW-0732">Signal</keyword>
<name>A0A2W4Y618_9CYAN</name>
<sequence>MSCMKPTNFFALLLAGIATLGSVAPQLTASASAQSITDKSCVADIIGEDIGSQVNIRSGAGTIFNVIGTVSVGNLVIVANDDRDKSGVITPLSRKDSEGKTWYLTTRFRASPYKGWIREDFLKLRCPYP</sequence>